<dbReference type="SUPFAM" id="SSF46689">
    <property type="entry name" value="Homeodomain-like"/>
    <property type="match status" value="1"/>
</dbReference>
<evidence type="ECO:0000256" key="4">
    <source>
        <dbReference type="PROSITE-ProRule" id="PRU00335"/>
    </source>
</evidence>
<protein>
    <submittedName>
        <fullName evidence="6">Transcriptional regulator TetR family</fullName>
    </submittedName>
</protein>
<dbReference type="EMBL" id="JXSL01000009">
    <property type="protein sequence ID" value="KIM00539.1"/>
    <property type="molecule type" value="Genomic_DNA"/>
</dbReference>
<dbReference type="InterPro" id="IPR036271">
    <property type="entry name" value="Tet_transcr_reg_TetR-rel_C_sf"/>
</dbReference>
<evidence type="ECO:0000313" key="6">
    <source>
        <dbReference type="EMBL" id="KIM00539.1"/>
    </source>
</evidence>
<dbReference type="RefSeq" id="WP_009868962.1">
    <property type="nucleotide sequence ID" value="NZ_JXSL01000009.1"/>
</dbReference>
<dbReference type="Proteomes" id="UP000031971">
    <property type="component" value="Unassembled WGS sequence"/>
</dbReference>
<evidence type="ECO:0000259" key="5">
    <source>
        <dbReference type="PROSITE" id="PS50977"/>
    </source>
</evidence>
<feature type="DNA-binding region" description="H-T-H motif" evidence="4">
    <location>
        <begin position="33"/>
        <end position="52"/>
    </location>
</feature>
<proteinExistence type="predicted"/>
<dbReference type="InterPro" id="IPR050109">
    <property type="entry name" value="HTH-type_TetR-like_transc_reg"/>
</dbReference>
<keyword evidence="7" id="KW-1185">Reference proteome</keyword>
<dbReference type="GO" id="GO:0003700">
    <property type="term" value="F:DNA-binding transcription factor activity"/>
    <property type="evidence" value="ECO:0007669"/>
    <property type="project" value="TreeGrafter"/>
</dbReference>
<feature type="domain" description="HTH tetR-type" evidence="5">
    <location>
        <begin position="10"/>
        <end position="70"/>
    </location>
</feature>
<dbReference type="AlphaFoldDB" id="A0A0C2YZM5"/>
<dbReference type="InterPro" id="IPR001647">
    <property type="entry name" value="HTH_TetR"/>
</dbReference>
<dbReference type="PANTHER" id="PTHR30055:SF240">
    <property type="entry name" value="HTH-TYPE TRANSCRIPTIONAL REGULATOR ACRR"/>
    <property type="match status" value="1"/>
</dbReference>
<dbReference type="InterPro" id="IPR009057">
    <property type="entry name" value="Homeodomain-like_sf"/>
</dbReference>
<evidence type="ECO:0000256" key="1">
    <source>
        <dbReference type="ARBA" id="ARBA00023015"/>
    </source>
</evidence>
<dbReference type="Gene3D" id="1.10.357.10">
    <property type="entry name" value="Tetracycline Repressor, domain 2"/>
    <property type="match status" value="1"/>
</dbReference>
<keyword evidence="3" id="KW-0804">Transcription</keyword>
<keyword evidence="1" id="KW-0805">Transcription regulation</keyword>
<dbReference type="Gene3D" id="1.10.10.60">
    <property type="entry name" value="Homeodomain-like"/>
    <property type="match status" value="1"/>
</dbReference>
<comment type="caution">
    <text evidence="6">The sequence shown here is derived from an EMBL/GenBank/DDBJ whole genome shotgun (WGS) entry which is preliminary data.</text>
</comment>
<evidence type="ECO:0000313" key="7">
    <source>
        <dbReference type="Proteomes" id="UP000031971"/>
    </source>
</evidence>
<dbReference type="Pfam" id="PF00440">
    <property type="entry name" value="TetR_N"/>
    <property type="match status" value="1"/>
</dbReference>
<dbReference type="SUPFAM" id="SSF48498">
    <property type="entry name" value="Tetracyclin repressor-like, C-terminal domain"/>
    <property type="match status" value="1"/>
</dbReference>
<reference evidence="6 7" key="1">
    <citation type="submission" date="2015-01" db="EMBL/GenBank/DDBJ databases">
        <title>Genome Sequence of Magnetospirillum magnetotacticum Strain MS-1.</title>
        <authorList>
            <person name="Marinov G.K."/>
            <person name="Smalley M.D."/>
            <person name="DeSalvo G."/>
        </authorList>
    </citation>
    <scope>NUCLEOTIDE SEQUENCE [LARGE SCALE GENOMIC DNA]</scope>
    <source>
        <strain evidence="6 7">MS-1</strain>
    </source>
</reference>
<keyword evidence="2 4" id="KW-0238">DNA-binding</keyword>
<dbReference type="Pfam" id="PF17932">
    <property type="entry name" value="TetR_C_24"/>
    <property type="match status" value="1"/>
</dbReference>
<dbReference type="STRING" id="272627.CCC_03141"/>
<evidence type="ECO:0000256" key="3">
    <source>
        <dbReference type="ARBA" id="ARBA00023163"/>
    </source>
</evidence>
<accession>A0A0C2YZM5</accession>
<organism evidence="6 7">
    <name type="scientific">Paramagnetospirillum magnetotacticum MS-1</name>
    <dbReference type="NCBI Taxonomy" id="272627"/>
    <lineage>
        <taxon>Bacteria</taxon>
        <taxon>Pseudomonadati</taxon>
        <taxon>Pseudomonadota</taxon>
        <taxon>Alphaproteobacteria</taxon>
        <taxon>Rhodospirillales</taxon>
        <taxon>Magnetospirillaceae</taxon>
        <taxon>Paramagnetospirillum</taxon>
    </lineage>
</organism>
<dbReference type="GO" id="GO:0000976">
    <property type="term" value="F:transcription cis-regulatory region binding"/>
    <property type="evidence" value="ECO:0007669"/>
    <property type="project" value="TreeGrafter"/>
</dbReference>
<dbReference type="InterPro" id="IPR041490">
    <property type="entry name" value="KstR2_TetR_C"/>
</dbReference>
<evidence type="ECO:0000256" key="2">
    <source>
        <dbReference type="ARBA" id="ARBA00023125"/>
    </source>
</evidence>
<dbReference type="PROSITE" id="PS50977">
    <property type="entry name" value="HTH_TETR_2"/>
    <property type="match status" value="1"/>
</dbReference>
<gene>
    <name evidence="6" type="ORF">CCC_03141</name>
</gene>
<name>A0A0C2YZM5_PARME</name>
<dbReference type="PRINTS" id="PR00455">
    <property type="entry name" value="HTHTETR"/>
</dbReference>
<sequence>MARTRSQDYESIKITILDRAAELFARKGFADTSIVEISEASGLSKSGIYHYFKSKNDVLNTLVSEHVEKVFDVVGAALQTSLDPVKQFEALTAMLLETYSHSKHRHAVMMNDLDSLKERERERVVDLERRVVKFTEGVIERVNPGLLADPAFRRPAVMLFFGMINWTYTWFDANRGMNPRQLAAMASGIFLNGLLATRLEDINDDN</sequence>
<dbReference type="PANTHER" id="PTHR30055">
    <property type="entry name" value="HTH-TYPE TRANSCRIPTIONAL REGULATOR RUTR"/>
    <property type="match status" value="1"/>
</dbReference>